<dbReference type="EMBL" id="CP064787">
    <property type="protein sequence ID" value="QSG05983.1"/>
    <property type="molecule type" value="Genomic_DNA"/>
</dbReference>
<dbReference type="Proteomes" id="UP000663525">
    <property type="component" value="Chromosome"/>
</dbReference>
<sequence>MGKNASLRRILITPGAVAPNAASSAIPAQAVSPLADRYGGHAAIDRTVTSSTIRGSEPVHGP</sequence>
<dbReference type="AlphaFoldDB" id="A0A897N3X8"/>
<organism evidence="1 2">
    <name type="scientific">Halapricum desulfuricans</name>
    <dbReference type="NCBI Taxonomy" id="2841257"/>
    <lineage>
        <taxon>Archaea</taxon>
        <taxon>Methanobacteriati</taxon>
        <taxon>Methanobacteriota</taxon>
        <taxon>Stenosarchaea group</taxon>
        <taxon>Halobacteria</taxon>
        <taxon>Halobacteriales</taxon>
        <taxon>Haloarculaceae</taxon>
        <taxon>Halapricum</taxon>
    </lineage>
</organism>
<evidence type="ECO:0000313" key="1">
    <source>
        <dbReference type="EMBL" id="QSG05983.1"/>
    </source>
</evidence>
<protein>
    <submittedName>
        <fullName evidence="1">Uncharacterized protein</fullName>
    </submittedName>
</protein>
<proteinExistence type="predicted"/>
<gene>
    <name evidence="1" type="ORF">HSR121_1646</name>
</gene>
<reference evidence="1" key="1">
    <citation type="submission" date="2020-11" db="EMBL/GenBank/DDBJ databases">
        <title>Carbohydrate-dependent, anaerobic sulfur respiration: A novel catabolism in halophilic archaea.</title>
        <authorList>
            <person name="Sorokin D.Y."/>
            <person name="Messina E."/>
            <person name="Smedile F."/>
            <person name="La Cono V."/>
            <person name="Hallsworth J.E."/>
            <person name="Yakimov M.M."/>
        </authorList>
    </citation>
    <scope>NUCLEOTIDE SEQUENCE</scope>
    <source>
        <strain evidence="1">HSR12-1</strain>
    </source>
</reference>
<name>A0A897N3X8_9EURY</name>
<evidence type="ECO:0000313" key="2">
    <source>
        <dbReference type="Proteomes" id="UP000663525"/>
    </source>
</evidence>
<accession>A0A897N3X8</accession>